<dbReference type="SUPFAM" id="SSF89562">
    <property type="entry name" value="RraA-like"/>
    <property type="match status" value="1"/>
</dbReference>
<keyword evidence="8" id="KW-1185">Reference proteome</keyword>
<evidence type="ECO:0000256" key="6">
    <source>
        <dbReference type="SAM" id="MobiDB-lite"/>
    </source>
</evidence>
<sequence length="244" mass="26993">MITKTAPPAPAPGVHQPDPAPKPTALFPIPVAEMRERYLALYTGAVNDVLRFHYNMHATSLPADFAPLRETMKMAGLAFTVKGGPDITTEGEFEMRAQMLEDLHPDSVVVWDCTGDTVTSQWGEVMTMAALKLKCRGAIVNGIRDTLAILELGFPVFHKYKANTGMLGRFRMYHYQKAVLMGEVKVQPGDWIFGDVDGVIAIPQNIAYDVLIAAENILHKEEDIRKMVESGMKPTDVVRNGGYF</sequence>
<feature type="binding site" evidence="5">
    <location>
        <position position="145"/>
    </location>
    <ligand>
        <name>Mg(2+)</name>
        <dbReference type="ChEBI" id="CHEBI:18420"/>
    </ligand>
</feature>
<evidence type="ECO:0000313" key="7">
    <source>
        <dbReference type="EMBL" id="SFQ81083.1"/>
    </source>
</evidence>
<dbReference type="RefSeq" id="WP_092678658.1">
    <property type="nucleotide sequence ID" value="NZ_FOXS01000009.1"/>
</dbReference>
<keyword evidence="5" id="KW-0479">Metal-binding</keyword>
<dbReference type="STRING" id="1227077.SAMN04515668_4618"/>
<gene>
    <name evidence="7" type="ORF">SAMN04515668_4618</name>
</gene>
<evidence type="ECO:0000256" key="4">
    <source>
        <dbReference type="ARBA" id="ARBA00030169"/>
    </source>
</evidence>
<evidence type="ECO:0000256" key="5">
    <source>
        <dbReference type="PIRSR" id="PIRSR605493-1"/>
    </source>
</evidence>
<dbReference type="PANTHER" id="PTHR33254">
    <property type="entry name" value="4-HYDROXY-4-METHYL-2-OXOGLUTARATE ALDOLASE 3-RELATED"/>
    <property type="match status" value="1"/>
</dbReference>
<evidence type="ECO:0000313" key="8">
    <source>
        <dbReference type="Proteomes" id="UP000199029"/>
    </source>
</evidence>
<comment type="cofactor">
    <cofactor evidence="5">
        <name>Mg(2+)</name>
        <dbReference type="ChEBI" id="CHEBI:18420"/>
    </cofactor>
</comment>
<feature type="binding site" evidence="5">
    <location>
        <begin position="123"/>
        <end position="126"/>
    </location>
    <ligand>
        <name>substrate</name>
    </ligand>
</feature>
<reference evidence="8" key="1">
    <citation type="submission" date="2016-10" db="EMBL/GenBank/DDBJ databases">
        <authorList>
            <person name="Varghese N."/>
            <person name="Submissions S."/>
        </authorList>
    </citation>
    <scope>NUCLEOTIDE SEQUENCE [LARGE SCALE GENOMIC DNA]</scope>
    <source>
        <strain evidence="8">OR362-8,ATCC BAA-1266,JCM 13504</strain>
    </source>
</reference>
<feature type="region of interest" description="Disordered" evidence="6">
    <location>
        <begin position="1"/>
        <end position="24"/>
    </location>
</feature>
<dbReference type="GO" id="GO:0046872">
    <property type="term" value="F:metal ion binding"/>
    <property type="evidence" value="ECO:0007669"/>
    <property type="project" value="UniProtKB-KW"/>
</dbReference>
<dbReference type="InterPro" id="IPR036704">
    <property type="entry name" value="RraA/RraA-like_sf"/>
</dbReference>
<proteinExistence type="predicted"/>
<dbReference type="AlphaFoldDB" id="A0A1I6BJI6"/>
<organism evidence="7 8">
    <name type="scientific">Hymenobacter arizonensis</name>
    <name type="common">Siccationidurans arizonensis</name>
    <dbReference type="NCBI Taxonomy" id="1227077"/>
    <lineage>
        <taxon>Bacteria</taxon>
        <taxon>Pseudomonadati</taxon>
        <taxon>Bacteroidota</taxon>
        <taxon>Cytophagia</taxon>
        <taxon>Cytophagales</taxon>
        <taxon>Hymenobacteraceae</taxon>
        <taxon>Hymenobacter</taxon>
    </lineage>
</organism>
<dbReference type="Gene3D" id="3.50.30.40">
    <property type="entry name" value="Ribonuclease E inhibitor RraA/RraA-like"/>
    <property type="match status" value="1"/>
</dbReference>
<dbReference type="EMBL" id="FOXS01000009">
    <property type="protein sequence ID" value="SFQ81083.1"/>
    <property type="molecule type" value="Genomic_DNA"/>
</dbReference>
<evidence type="ECO:0000256" key="2">
    <source>
        <dbReference type="ARBA" id="ARBA00016549"/>
    </source>
</evidence>
<dbReference type="Pfam" id="PF03737">
    <property type="entry name" value="RraA-like"/>
    <property type="match status" value="1"/>
</dbReference>
<dbReference type="CDD" id="cd16841">
    <property type="entry name" value="RraA_family"/>
    <property type="match status" value="1"/>
</dbReference>
<dbReference type="PANTHER" id="PTHR33254:SF4">
    <property type="entry name" value="4-HYDROXY-4-METHYL-2-OXOGLUTARATE ALDOLASE 3-RELATED"/>
    <property type="match status" value="1"/>
</dbReference>
<accession>A0A1I6BJI6</accession>
<name>A0A1I6BJI6_HYMAR</name>
<dbReference type="InterPro" id="IPR005493">
    <property type="entry name" value="RraA/RraA-like"/>
</dbReference>
<feature type="binding site" evidence="5">
    <location>
        <position position="144"/>
    </location>
    <ligand>
        <name>substrate</name>
    </ligand>
</feature>
<dbReference type="Proteomes" id="UP000199029">
    <property type="component" value="Unassembled WGS sequence"/>
</dbReference>
<dbReference type="OrthoDB" id="9784786at2"/>
<evidence type="ECO:0000256" key="1">
    <source>
        <dbReference type="ARBA" id="ARBA00001968"/>
    </source>
</evidence>
<comment type="cofactor">
    <cofactor evidence="1">
        <name>a divalent metal cation</name>
        <dbReference type="ChEBI" id="CHEBI:60240"/>
    </cofactor>
</comment>
<keyword evidence="5" id="KW-0460">Magnesium</keyword>
<evidence type="ECO:0000256" key="3">
    <source>
        <dbReference type="ARBA" id="ARBA00029596"/>
    </source>
</evidence>
<protein>
    <recommendedName>
        <fullName evidence="2">Putative 4-hydroxy-4-methyl-2-oxoglutarate aldolase</fullName>
    </recommendedName>
    <alternativeName>
        <fullName evidence="3">Regulator of ribonuclease activity homolog</fullName>
    </alternativeName>
    <alternativeName>
        <fullName evidence="4">RraA-like protein</fullName>
    </alternativeName>
</protein>